<comment type="similarity">
    <text evidence="1">Belongs to the short-chain dehydrogenases/reductases (SDR) family.</text>
</comment>
<name>A0A382J0F9_9ZZZZ</name>
<evidence type="ECO:0000256" key="2">
    <source>
        <dbReference type="ARBA" id="ARBA00022857"/>
    </source>
</evidence>
<dbReference type="GO" id="GO:0016491">
    <property type="term" value="F:oxidoreductase activity"/>
    <property type="evidence" value="ECO:0007669"/>
    <property type="project" value="UniProtKB-KW"/>
</dbReference>
<organism evidence="4">
    <name type="scientific">marine metagenome</name>
    <dbReference type="NCBI Taxonomy" id="408172"/>
    <lineage>
        <taxon>unclassified sequences</taxon>
        <taxon>metagenomes</taxon>
        <taxon>ecological metagenomes</taxon>
    </lineage>
</organism>
<dbReference type="PANTHER" id="PTHR43391:SF14">
    <property type="entry name" value="DEHYDROGENASE_REDUCTASE SDR FAMILY PROTEIN 7-LIKE"/>
    <property type="match status" value="1"/>
</dbReference>
<protein>
    <recommendedName>
        <fullName evidence="5">Short-chain dehydrogenase</fullName>
    </recommendedName>
</protein>
<sequence>KEVVPSMKERGGYIINISSRVGTNPFAGDIAYTASKFGLNGFSEALLLNLKKHNIRVSYLMPGRVSTDFAGEEPQPWHVSPEDVAKVVLDILSLDERSVASRVEIRPSLTHPIEVTSK</sequence>
<keyword evidence="3" id="KW-0560">Oxidoreductase</keyword>
<dbReference type="AlphaFoldDB" id="A0A382J0F9"/>
<evidence type="ECO:0000256" key="1">
    <source>
        <dbReference type="ARBA" id="ARBA00006484"/>
    </source>
</evidence>
<dbReference type="InterPro" id="IPR002347">
    <property type="entry name" value="SDR_fam"/>
</dbReference>
<accession>A0A382J0F9</accession>
<dbReference type="PRINTS" id="PR00081">
    <property type="entry name" value="GDHRDH"/>
</dbReference>
<proteinExistence type="inferred from homology"/>
<dbReference type="PANTHER" id="PTHR43391">
    <property type="entry name" value="RETINOL DEHYDROGENASE-RELATED"/>
    <property type="match status" value="1"/>
</dbReference>
<reference evidence="4" key="1">
    <citation type="submission" date="2018-05" db="EMBL/GenBank/DDBJ databases">
        <authorList>
            <person name="Lanie J.A."/>
            <person name="Ng W.-L."/>
            <person name="Kazmierczak K.M."/>
            <person name="Andrzejewski T.M."/>
            <person name="Davidsen T.M."/>
            <person name="Wayne K.J."/>
            <person name="Tettelin H."/>
            <person name="Glass J.I."/>
            <person name="Rusch D."/>
            <person name="Podicherti R."/>
            <person name="Tsui H.-C.T."/>
            <person name="Winkler M.E."/>
        </authorList>
    </citation>
    <scope>NUCLEOTIDE SEQUENCE</scope>
</reference>
<gene>
    <name evidence="4" type="ORF">METZ01_LOCUS257741</name>
</gene>
<evidence type="ECO:0000256" key="3">
    <source>
        <dbReference type="ARBA" id="ARBA00023002"/>
    </source>
</evidence>
<evidence type="ECO:0008006" key="5">
    <source>
        <dbReference type="Google" id="ProtNLM"/>
    </source>
</evidence>
<feature type="non-terminal residue" evidence="4">
    <location>
        <position position="1"/>
    </location>
</feature>
<evidence type="ECO:0000313" key="4">
    <source>
        <dbReference type="EMBL" id="SVC04887.1"/>
    </source>
</evidence>
<dbReference type="EMBL" id="UINC01070608">
    <property type="protein sequence ID" value="SVC04887.1"/>
    <property type="molecule type" value="Genomic_DNA"/>
</dbReference>
<dbReference type="InterPro" id="IPR036291">
    <property type="entry name" value="NAD(P)-bd_dom_sf"/>
</dbReference>
<dbReference type="SUPFAM" id="SSF51735">
    <property type="entry name" value="NAD(P)-binding Rossmann-fold domains"/>
    <property type="match status" value="1"/>
</dbReference>
<keyword evidence="2" id="KW-0521">NADP</keyword>
<dbReference type="Pfam" id="PF00106">
    <property type="entry name" value="adh_short"/>
    <property type="match status" value="1"/>
</dbReference>
<dbReference type="Gene3D" id="3.40.50.720">
    <property type="entry name" value="NAD(P)-binding Rossmann-like Domain"/>
    <property type="match status" value="1"/>
</dbReference>